<organism evidence="2 3">
    <name type="scientific">Actinoplanes couchii</name>
    <dbReference type="NCBI Taxonomy" id="403638"/>
    <lineage>
        <taxon>Bacteria</taxon>
        <taxon>Bacillati</taxon>
        <taxon>Actinomycetota</taxon>
        <taxon>Actinomycetes</taxon>
        <taxon>Micromonosporales</taxon>
        <taxon>Micromonosporaceae</taxon>
        <taxon>Actinoplanes</taxon>
    </lineage>
</organism>
<feature type="signal peptide" evidence="1">
    <location>
        <begin position="1"/>
        <end position="21"/>
    </location>
</feature>
<dbReference type="EMBL" id="BOMG01000008">
    <property type="protein sequence ID" value="GID52059.1"/>
    <property type="molecule type" value="Genomic_DNA"/>
</dbReference>
<dbReference type="RefSeq" id="WP_203792883.1">
    <property type="nucleotide sequence ID" value="NZ_BAAAQE010000090.1"/>
</dbReference>
<keyword evidence="3" id="KW-1185">Reference proteome</keyword>
<accession>A0ABQ3X0K0</accession>
<dbReference type="PROSITE" id="PS51257">
    <property type="entry name" value="PROKAR_LIPOPROTEIN"/>
    <property type="match status" value="1"/>
</dbReference>
<proteinExistence type="predicted"/>
<keyword evidence="1" id="KW-0732">Signal</keyword>
<dbReference type="Proteomes" id="UP000612282">
    <property type="component" value="Unassembled WGS sequence"/>
</dbReference>
<reference evidence="2 3" key="1">
    <citation type="submission" date="2021-01" db="EMBL/GenBank/DDBJ databases">
        <title>Whole genome shotgun sequence of Actinoplanes couchii NBRC 106145.</title>
        <authorList>
            <person name="Komaki H."/>
            <person name="Tamura T."/>
        </authorList>
    </citation>
    <scope>NUCLEOTIDE SEQUENCE [LARGE SCALE GENOMIC DNA]</scope>
    <source>
        <strain evidence="2 3">NBRC 106145</strain>
    </source>
</reference>
<name>A0ABQ3X0K0_9ACTN</name>
<evidence type="ECO:0000313" key="3">
    <source>
        <dbReference type="Proteomes" id="UP000612282"/>
    </source>
</evidence>
<evidence type="ECO:0008006" key="4">
    <source>
        <dbReference type="Google" id="ProtNLM"/>
    </source>
</evidence>
<gene>
    <name evidence="2" type="ORF">Aco03nite_004630</name>
</gene>
<evidence type="ECO:0000313" key="2">
    <source>
        <dbReference type="EMBL" id="GID52059.1"/>
    </source>
</evidence>
<evidence type="ECO:0000256" key="1">
    <source>
        <dbReference type="SAM" id="SignalP"/>
    </source>
</evidence>
<feature type="chain" id="PRO_5046219990" description="Lipoprotein" evidence="1">
    <location>
        <begin position="22"/>
        <end position="219"/>
    </location>
</feature>
<sequence length="219" mass="22594">MKPPVAAATLAVAAVLLSACASSSAPSTSAPSPGEAVETSFFEAVRPGPAMDLKAPPASLKAAYAETTAVIEADVTGVRTGREIGGMSSVIVTLAPVRVLRGELRPALPVGVEFGPHFEPAAVERIAAEMNASPAGRGVWLLRWQGEPPPARKPGTPKIDTTADVRLYRTVHPQCGVFVQGAGHVDAATARDDGERTGARVEGERFATLAELADHAVMA</sequence>
<comment type="caution">
    <text evidence="2">The sequence shown here is derived from an EMBL/GenBank/DDBJ whole genome shotgun (WGS) entry which is preliminary data.</text>
</comment>
<protein>
    <recommendedName>
        <fullName evidence="4">Lipoprotein</fullName>
    </recommendedName>
</protein>